<proteinExistence type="predicted"/>
<dbReference type="GO" id="GO:0005886">
    <property type="term" value="C:plasma membrane"/>
    <property type="evidence" value="ECO:0007669"/>
    <property type="project" value="InterPro"/>
</dbReference>
<sequence length="363" mass="40638">MATDQSSCMFAEDEYIDIEVSSSASSNFICYSIRSPPQSREFEFQMSSQSHDRETNASPADELFYKGKLLPLFLPSRLQMVQKLLQNPITTTFESKSQEPFIESYPLSFITSSIKPLCSSNTPLEFCNISTSESSRVSSELNLDDYCFEWSSEINSFIGDQPKKSWSKKLKQLTFRQKLKASSAYLKSMFRKSGCTDDSCSKPAHNAERGSDSKSKVCLSNCIKGAKRHPFGKIDNERYKKCSTLKKSIERDVIEDGFFINQRRSFSGAIQWHNTTNNKSSGSSSTSSSGSLSTASSFSFSSNGFQDLHFLRRSGSANSEIENPIEGAIAHCKKSQELFSPRKSASDSSEFAVCRDQELFIPK</sequence>
<dbReference type="PANTHER" id="PTHR33312">
    <property type="entry name" value="MEMBRANE-ASSOCIATED KINASE REGULATOR 4-RELATED"/>
    <property type="match status" value="1"/>
</dbReference>
<reference evidence="1 2" key="1">
    <citation type="submission" date="2021-09" db="EMBL/GenBank/DDBJ databases">
        <title>Genomic insights and catalytic innovation underlie evolution of tropane alkaloids biosynthesis.</title>
        <authorList>
            <person name="Wang Y.-J."/>
            <person name="Tian T."/>
            <person name="Huang J.-P."/>
            <person name="Huang S.-X."/>
        </authorList>
    </citation>
    <scope>NUCLEOTIDE SEQUENCE [LARGE SCALE GENOMIC DNA]</scope>
    <source>
        <strain evidence="1">KIB-2018</strain>
        <tissue evidence="1">Leaf</tissue>
    </source>
</reference>
<dbReference type="GO" id="GO:0019210">
    <property type="term" value="F:kinase inhibitor activity"/>
    <property type="evidence" value="ECO:0007669"/>
    <property type="project" value="InterPro"/>
</dbReference>
<dbReference type="InterPro" id="IPR039620">
    <property type="entry name" value="BKI1/MAKR1/3/4"/>
</dbReference>
<evidence type="ECO:0008006" key="3">
    <source>
        <dbReference type="Google" id="ProtNLM"/>
    </source>
</evidence>
<gene>
    <name evidence="1" type="ORF">K2173_001958</name>
</gene>
<organism evidence="1 2">
    <name type="scientific">Erythroxylum novogranatense</name>
    <dbReference type="NCBI Taxonomy" id="1862640"/>
    <lineage>
        <taxon>Eukaryota</taxon>
        <taxon>Viridiplantae</taxon>
        <taxon>Streptophyta</taxon>
        <taxon>Embryophyta</taxon>
        <taxon>Tracheophyta</taxon>
        <taxon>Spermatophyta</taxon>
        <taxon>Magnoliopsida</taxon>
        <taxon>eudicotyledons</taxon>
        <taxon>Gunneridae</taxon>
        <taxon>Pentapetalae</taxon>
        <taxon>rosids</taxon>
        <taxon>fabids</taxon>
        <taxon>Malpighiales</taxon>
        <taxon>Erythroxylaceae</taxon>
        <taxon>Erythroxylum</taxon>
    </lineage>
</organism>
<keyword evidence="2" id="KW-1185">Reference proteome</keyword>
<dbReference type="AlphaFoldDB" id="A0AAV8SP86"/>
<evidence type="ECO:0000313" key="2">
    <source>
        <dbReference type="Proteomes" id="UP001159364"/>
    </source>
</evidence>
<accession>A0AAV8SP86</accession>
<name>A0AAV8SP86_9ROSI</name>
<dbReference type="EMBL" id="JAIWQS010000009">
    <property type="protein sequence ID" value="KAJ8754060.1"/>
    <property type="molecule type" value="Genomic_DNA"/>
</dbReference>
<dbReference type="PANTHER" id="PTHR33312:SF21">
    <property type="entry name" value="MEMBRANE-ASSOCIATED KINASE REGULATOR 3-RELATED"/>
    <property type="match status" value="1"/>
</dbReference>
<comment type="caution">
    <text evidence="1">The sequence shown here is derived from an EMBL/GenBank/DDBJ whole genome shotgun (WGS) entry which is preliminary data.</text>
</comment>
<protein>
    <recommendedName>
        <fullName evidence="3">Membrane-associated kinase regulator 4</fullName>
    </recommendedName>
</protein>
<evidence type="ECO:0000313" key="1">
    <source>
        <dbReference type="EMBL" id="KAJ8754060.1"/>
    </source>
</evidence>
<dbReference type="Proteomes" id="UP001159364">
    <property type="component" value="Linkage Group LG09"/>
</dbReference>